<dbReference type="InterPro" id="IPR011032">
    <property type="entry name" value="GroES-like_sf"/>
</dbReference>
<dbReference type="GO" id="GO:0016491">
    <property type="term" value="F:oxidoreductase activity"/>
    <property type="evidence" value="ECO:0007669"/>
    <property type="project" value="UniProtKB-KW"/>
</dbReference>
<dbReference type="EMBL" id="BIFR01000001">
    <property type="protein sequence ID" value="GCE10774.1"/>
    <property type="molecule type" value="Genomic_DNA"/>
</dbReference>
<dbReference type="InterPro" id="IPR036291">
    <property type="entry name" value="NAD(P)-bd_dom_sf"/>
</dbReference>
<proteinExistence type="inferred from homology"/>
<evidence type="ECO:0000259" key="6">
    <source>
        <dbReference type="SMART" id="SM00829"/>
    </source>
</evidence>
<evidence type="ECO:0000313" key="8">
    <source>
        <dbReference type="Proteomes" id="UP000287352"/>
    </source>
</evidence>
<dbReference type="Gene3D" id="3.40.50.720">
    <property type="entry name" value="NAD(P)-binding Rossmann-like Domain"/>
    <property type="match status" value="1"/>
</dbReference>
<dbReference type="PANTHER" id="PTHR43350">
    <property type="entry name" value="NAD-DEPENDENT ALCOHOL DEHYDROGENASE"/>
    <property type="match status" value="1"/>
</dbReference>
<comment type="cofactor">
    <cofactor evidence="1">
        <name>Zn(2+)</name>
        <dbReference type="ChEBI" id="CHEBI:29105"/>
    </cofactor>
</comment>
<evidence type="ECO:0000313" key="7">
    <source>
        <dbReference type="EMBL" id="GCE10774.1"/>
    </source>
</evidence>
<evidence type="ECO:0000256" key="3">
    <source>
        <dbReference type="ARBA" id="ARBA00022723"/>
    </source>
</evidence>
<evidence type="ECO:0000256" key="2">
    <source>
        <dbReference type="ARBA" id="ARBA00008072"/>
    </source>
</evidence>
<protein>
    <recommendedName>
        <fullName evidence="6">Enoyl reductase (ER) domain-containing protein</fullName>
    </recommendedName>
</protein>
<feature type="domain" description="Enoyl reductase (ER)" evidence="6">
    <location>
        <begin position="10"/>
        <end position="332"/>
    </location>
</feature>
<keyword evidence="3" id="KW-0479">Metal-binding</keyword>
<accession>A0A401ZVL3</accession>
<evidence type="ECO:0000256" key="4">
    <source>
        <dbReference type="ARBA" id="ARBA00022833"/>
    </source>
</evidence>
<dbReference type="SUPFAM" id="SSF51735">
    <property type="entry name" value="NAD(P)-binding Rossmann-fold domains"/>
    <property type="match status" value="1"/>
</dbReference>
<dbReference type="InterPro" id="IPR020843">
    <property type="entry name" value="ER"/>
</dbReference>
<dbReference type="CDD" id="cd08255">
    <property type="entry name" value="2-desacetyl-2-hydroxyethyl_bacteriochlorophyllide_like"/>
    <property type="match status" value="1"/>
</dbReference>
<dbReference type="Gene3D" id="3.90.180.10">
    <property type="entry name" value="Medium-chain alcohol dehydrogenases, catalytic domain"/>
    <property type="match status" value="2"/>
</dbReference>
<dbReference type="AlphaFoldDB" id="A0A401ZVL3"/>
<dbReference type="GO" id="GO:0046872">
    <property type="term" value="F:metal ion binding"/>
    <property type="evidence" value="ECO:0007669"/>
    <property type="project" value="UniProtKB-KW"/>
</dbReference>
<comment type="similarity">
    <text evidence="2">Belongs to the zinc-containing alcohol dehydrogenase family.</text>
</comment>
<keyword evidence="4" id="KW-0862">Zinc</keyword>
<dbReference type="SMART" id="SM00829">
    <property type="entry name" value="PKS_ER"/>
    <property type="match status" value="1"/>
</dbReference>
<gene>
    <name evidence="7" type="ORF">KTT_06330</name>
</gene>
<dbReference type="RefSeq" id="WP_126578349.1">
    <property type="nucleotide sequence ID" value="NZ_BIFR01000001.1"/>
</dbReference>
<name>A0A401ZVL3_9CHLR</name>
<comment type="caution">
    <text evidence="7">The sequence shown here is derived from an EMBL/GenBank/DDBJ whole genome shotgun (WGS) entry which is preliminary data.</text>
</comment>
<dbReference type="PANTHER" id="PTHR43350:SF19">
    <property type="entry name" value="D-GULOSIDE 3-DEHYDROGENASE"/>
    <property type="match status" value="1"/>
</dbReference>
<dbReference type="OrthoDB" id="9781031at2"/>
<keyword evidence="5" id="KW-0560">Oxidoreductase</keyword>
<dbReference type="Pfam" id="PF00107">
    <property type="entry name" value="ADH_zinc_N"/>
    <property type="match status" value="1"/>
</dbReference>
<evidence type="ECO:0000256" key="1">
    <source>
        <dbReference type="ARBA" id="ARBA00001947"/>
    </source>
</evidence>
<keyword evidence="8" id="KW-1185">Reference proteome</keyword>
<organism evidence="7 8">
    <name type="scientific">Tengunoibacter tsumagoiensis</name>
    <dbReference type="NCBI Taxonomy" id="2014871"/>
    <lineage>
        <taxon>Bacteria</taxon>
        <taxon>Bacillati</taxon>
        <taxon>Chloroflexota</taxon>
        <taxon>Ktedonobacteria</taxon>
        <taxon>Ktedonobacterales</taxon>
        <taxon>Dictyobacteraceae</taxon>
        <taxon>Tengunoibacter</taxon>
    </lineage>
</organism>
<evidence type="ECO:0000256" key="5">
    <source>
        <dbReference type="ARBA" id="ARBA00023002"/>
    </source>
</evidence>
<dbReference type="Proteomes" id="UP000287352">
    <property type="component" value="Unassembled WGS sequence"/>
</dbReference>
<dbReference type="SUPFAM" id="SSF50129">
    <property type="entry name" value="GroES-like"/>
    <property type="match status" value="1"/>
</dbReference>
<reference evidence="8" key="1">
    <citation type="submission" date="2018-12" db="EMBL/GenBank/DDBJ databases">
        <title>Tengunoibacter tsumagoiensis gen. nov., sp. nov., Dictyobacter kobayashii sp. nov., D. alpinus sp. nov., and D. joshuensis sp. nov. and description of Dictyobacteraceae fam. nov. within the order Ktedonobacterales isolated from Tengu-no-mugimeshi.</title>
        <authorList>
            <person name="Wang C.M."/>
            <person name="Zheng Y."/>
            <person name="Sakai Y."/>
            <person name="Toyoda A."/>
            <person name="Minakuchi Y."/>
            <person name="Abe K."/>
            <person name="Yokota A."/>
            <person name="Yabe S."/>
        </authorList>
    </citation>
    <scope>NUCLEOTIDE SEQUENCE [LARGE SCALE GENOMIC DNA]</scope>
    <source>
        <strain evidence="8">Uno3</strain>
    </source>
</reference>
<dbReference type="InterPro" id="IPR013149">
    <property type="entry name" value="ADH-like_C"/>
</dbReference>
<sequence length="341" mass="37943">MDSLNIVFTGKDQVEVYEEPVRKPGARDILVQANYSLISTGTESICLSRNFDPGSHWDGWIKYPFHTGYSLVGRVIEKGAEVTNVEVGARVALRCEHKQYTVVSTDEIDIYHIPEGVAEEDATWFHIATIVQNGIRYAEHRLGDTVAVIGLGLLGQLVVQYARLLGARQIIAIDLAEPRLEMAKEHGATTVLKMGAAQARDEVLRLTNGQGVNIVYDVTGAAPVFAQALQLLRPFGRLVILGDTGSPTQQHLTKDVITKGISIVAAHDMHGEFVASERCYWNNLHQGELFFEYIRRGDMRVHDLITHRYAPQQAAEAYRMLTRERSSAMGVIFDWNSLASL</sequence>